<dbReference type="InterPro" id="IPR008181">
    <property type="entry name" value="dUTPase"/>
</dbReference>
<keyword evidence="2 5" id="KW-0378">Hydrolase</keyword>
<dbReference type="NCBIfam" id="NF001862">
    <property type="entry name" value="PRK00601.1"/>
    <property type="match status" value="1"/>
</dbReference>
<feature type="binding site" evidence="5">
    <location>
        <position position="88"/>
    </location>
    <ligand>
        <name>substrate</name>
    </ligand>
</feature>
<evidence type="ECO:0000256" key="4">
    <source>
        <dbReference type="ARBA" id="ARBA00047686"/>
    </source>
</evidence>
<comment type="function">
    <text evidence="5">This enzyme is involved in nucleotide metabolism: it produces dUMP, the immediate precursor of thymidine nucleotides and it decreases the intracellular concentration of dUTP so that uracil cannot be incorporated into DNA.</text>
</comment>
<dbReference type="CDD" id="cd07557">
    <property type="entry name" value="trimeric_dUTPase"/>
    <property type="match status" value="1"/>
</dbReference>
<feature type="binding site" evidence="5">
    <location>
        <begin position="92"/>
        <end position="94"/>
    </location>
    <ligand>
        <name>substrate</name>
    </ligand>
</feature>
<dbReference type="EMBL" id="JBEPMU010000008">
    <property type="protein sequence ID" value="MET3654623.1"/>
    <property type="molecule type" value="Genomic_DNA"/>
</dbReference>
<feature type="domain" description="dUTPase-like" evidence="6">
    <location>
        <begin position="21"/>
        <end position="154"/>
    </location>
</feature>
<dbReference type="PANTHER" id="PTHR11241">
    <property type="entry name" value="DEOXYURIDINE 5'-TRIPHOSPHATE NUCLEOTIDOHYDROLASE"/>
    <property type="match status" value="1"/>
</dbReference>
<dbReference type="InterPro" id="IPR036157">
    <property type="entry name" value="dUTPase-like_sf"/>
</dbReference>
<dbReference type="InterPro" id="IPR029054">
    <property type="entry name" value="dUTPase-like"/>
</dbReference>
<accession>A0ABV2K3H6</accession>
<keyword evidence="5" id="KW-0460">Magnesium</keyword>
<feature type="binding site" evidence="5">
    <location>
        <begin position="75"/>
        <end position="77"/>
    </location>
    <ligand>
        <name>substrate</name>
    </ligand>
</feature>
<comment type="cofactor">
    <cofactor evidence="5">
        <name>Mg(2+)</name>
        <dbReference type="ChEBI" id="CHEBI:18420"/>
    </cofactor>
</comment>
<dbReference type="Pfam" id="PF00692">
    <property type="entry name" value="dUTPase"/>
    <property type="match status" value="1"/>
</dbReference>
<reference evidence="7 8" key="1">
    <citation type="submission" date="2024-06" db="EMBL/GenBank/DDBJ databases">
        <title>Sorghum-associated microbial communities from plants grown in Nebraska, USA.</title>
        <authorList>
            <person name="Schachtman D."/>
        </authorList>
    </citation>
    <scope>NUCLEOTIDE SEQUENCE [LARGE SCALE GENOMIC DNA]</scope>
    <source>
        <strain evidence="7 8">1073</strain>
    </source>
</reference>
<name>A0ABV2K3H6_9GAMM</name>
<evidence type="ECO:0000256" key="2">
    <source>
        <dbReference type="ARBA" id="ARBA00022801"/>
    </source>
</evidence>
<comment type="caution">
    <text evidence="5">Lacks conserved residue(s) required for the propagation of feature annotation.</text>
</comment>
<organism evidence="7 8">
    <name type="scientific">Dyella japonica</name>
    <dbReference type="NCBI Taxonomy" id="231455"/>
    <lineage>
        <taxon>Bacteria</taxon>
        <taxon>Pseudomonadati</taxon>
        <taxon>Pseudomonadota</taxon>
        <taxon>Gammaproteobacteria</taxon>
        <taxon>Lysobacterales</taxon>
        <taxon>Rhodanobacteraceae</taxon>
        <taxon>Dyella</taxon>
    </lineage>
</organism>
<keyword evidence="3 5" id="KW-0546">Nucleotide metabolism</keyword>
<sequence>MTAGVGIDVELKILDARLGDSIPLPQAATVGSAGMDLRAAIEAPLTLQPGESALVPSGMAIHIGDPGWCALIVPRSGLGHKHGLVMGNLVGVIDADYQGPLMISCWNRGTQPYTIAVGDRIAQLLLVPVAQARLKMVQEFAPSQRGEGGFGSTGVN</sequence>
<comment type="catalytic activity">
    <reaction evidence="4 5">
        <text>dUTP + H2O = dUMP + diphosphate + H(+)</text>
        <dbReference type="Rhea" id="RHEA:10248"/>
        <dbReference type="ChEBI" id="CHEBI:15377"/>
        <dbReference type="ChEBI" id="CHEBI:15378"/>
        <dbReference type="ChEBI" id="CHEBI:33019"/>
        <dbReference type="ChEBI" id="CHEBI:61555"/>
        <dbReference type="ChEBI" id="CHEBI:246422"/>
        <dbReference type="EC" id="3.6.1.23"/>
    </reaction>
</comment>
<dbReference type="PANTHER" id="PTHR11241:SF0">
    <property type="entry name" value="DEOXYURIDINE 5'-TRIPHOSPHATE NUCLEOTIDOHYDROLASE"/>
    <property type="match status" value="1"/>
</dbReference>
<dbReference type="GO" id="GO:0004170">
    <property type="term" value="F:dUTP diphosphatase activity"/>
    <property type="evidence" value="ECO:0007669"/>
    <property type="project" value="UniProtKB-EC"/>
</dbReference>
<dbReference type="NCBIfam" id="TIGR00576">
    <property type="entry name" value="dut"/>
    <property type="match status" value="1"/>
</dbReference>
<dbReference type="EC" id="3.6.1.23" evidence="5"/>
<evidence type="ECO:0000259" key="6">
    <source>
        <dbReference type="Pfam" id="PF00692"/>
    </source>
</evidence>
<comment type="pathway">
    <text evidence="5">Pyrimidine metabolism; dUMP biosynthesis; dUMP from dCTP (dUTP route): step 2/2.</text>
</comment>
<keyword evidence="5" id="KW-0479">Metal-binding</keyword>
<protein>
    <recommendedName>
        <fullName evidence="5">Deoxyuridine 5'-triphosphate nucleotidohydrolase</fullName>
        <shortName evidence="5">dUTPase</shortName>
        <ecNumber evidence="5">3.6.1.23</ecNumber>
    </recommendedName>
    <alternativeName>
        <fullName evidence="5">dUTP pyrophosphatase</fullName>
    </alternativeName>
</protein>
<comment type="caution">
    <text evidence="7">The sequence shown here is derived from an EMBL/GenBank/DDBJ whole genome shotgun (WGS) entry which is preliminary data.</text>
</comment>
<gene>
    <name evidence="5" type="primary">dut</name>
    <name evidence="7" type="ORF">ABIC75_004371</name>
</gene>
<evidence type="ECO:0000313" key="7">
    <source>
        <dbReference type="EMBL" id="MET3654623.1"/>
    </source>
</evidence>
<evidence type="ECO:0000256" key="5">
    <source>
        <dbReference type="HAMAP-Rule" id="MF_00116"/>
    </source>
</evidence>
<keyword evidence="8" id="KW-1185">Reference proteome</keyword>
<evidence type="ECO:0000256" key="1">
    <source>
        <dbReference type="ARBA" id="ARBA00006581"/>
    </source>
</evidence>
<evidence type="ECO:0000256" key="3">
    <source>
        <dbReference type="ARBA" id="ARBA00023080"/>
    </source>
</evidence>
<evidence type="ECO:0000313" key="8">
    <source>
        <dbReference type="Proteomes" id="UP001549184"/>
    </source>
</evidence>
<dbReference type="InterPro" id="IPR033704">
    <property type="entry name" value="dUTPase_trimeric"/>
</dbReference>
<dbReference type="RefSeq" id="WP_354015973.1">
    <property type="nucleotide sequence ID" value="NZ_JBEPMU010000008.1"/>
</dbReference>
<proteinExistence type="inferred from homology"/>
<dbReference type="SUPFAM" id="SSF51283">
    <property type="entry name" value="dUTPase-like"/>
    <property type="match status" value="1"/>
</dbReference>
<dbReference type="HAMAP" id="MF_00116">
    <property type="entry name" value="dUTPase_bact"/>
    <property type="match status" value="1"/>
</dbReference>
<comment type="similarity">
    <text evidence="1 5">Belongs to the dUTPase family.</text>
</comment>
<dbReference type="Proteomes" id="UP001549184">
    <property type="component" value="Unassembled WGS sequence"/>
</dbReference>
<dbReference type="Gene3D" id="2.70.40.10">
    <property type="match status" value="1"/>
</dbReference>